<dbReference type="InterPro" id="IPR001434">
    <property type="entry name" value="OmcB-like_DUF11"/>
</dbReference>
<organism evidence="3 4">
    <name type="scientific">Hufsiella ginkgonis</name>
    <dbReference type="NCBI Taxonomy" id="2695274"/>
    <lineage>
        <taxon>Bacteria</taxon>
        <taxon>Pseudomonadati</taxon>
        <taxon>Bacteroidota</taxon>
        <taxon>Sphingobacteriia</taxon>
        <taxon>Sphingobacteriales</taxon>
        <taxon>Sphingobacteriaceae</taxon>
        <taxon>Hufsiella</taxon>
    </lineage>
</organism>
<feature type="compositionally biased region" description="Polar residues" evidence="1">
    <location>
        <begin position="81"/>
        <end position="94"/>
    </location>
</feature>
<accession>A0A7K1Y418</accession>
<feature type="compositionally biased region" description="Polar residues" evidence="1">
    <location>
        <begin position="221"/>
        <end position="232"/>
    </location>
</feature>
<protein>
    <submittedName>
        <fullName evidence="3">DUF11 domain-containing protein</fullName>
    </submittedName>
</protein>
<dbReference type="InterPro" id="IPR051172">
    <property type="entry name" value="Chlamydia_OmcB"/>
</dbReference>
<evidence type="ECO:0000313" key="4">
    <source>
        <dbReference type="Proteomes" id="UP000451233"/>
    </source>
</evidence>
<reference evidence="3 4" key="1">
    <citation type="submission" date="2019-11" db="EMBL/GenBank/DDBJ databases">
        <title>Pedobacter sp. HMF7056 Genome sequencing and assembly.</title>
        <authorList>
            <person name="Kang H."/>
            <person name="Kim H."/>
            <person name="Joh K."/>
        </authorList>
    </citation>
    <scope>NUCLEOTIDE SEQUENCE [LARGE SCALE GENOMIC DNA]</scope>
    <source>
        <strain evidence="3 4">HMF7056</strain>
    </source>
</reference>
<feature type="non-terminal residue" evidence="3">
    <location>
        <position position="1"/>
    </location>
</feature>
<dbReference type="EMBL" id="WVHS01000018">
    <property type="protein sequence ID" value="MXV18015.1"/>
    <property type="molecule type" value="Genomic_DNA"/>
</dbReference>
<feature type="compositionally biased region" description="Low complexity" evidence="1">
    <location>
        <begin position="64"/>
        <end position="75"/>
    </location>
</feature>
<dbReference type="Pfam" id="PF01345">
    <property type="entry name" value="DUF11"/>
    <property type="match status" value="1"/>
</dbReference>
<keyword evidence="4" id="KW-1185">Reference proteome</keyword>
<gene>
    <name evidence="3" type="ORF">GS398_22175</name>
</gene>
<dbReference type="Proteomes" id="UP000451233">
    <property type="component" value="Unassembled WGS sequence"/>
</dbReference>
<dbReference type="InterPro" id="IPR047589">
    <property type="entry name" value="DUF11_rpt"/>
</dbReference>
<dbReference type="PANTHER" id="PTHR34819">
    <property type="entry name" value="LARGE CYSTEINE-RICH PERIPLASMIC PROTEIN OMCB"/>
    <property type="match status" value="1"/>
</dbReference>
<feature type="domain" description="DUF11" evidence="2">
    <location>
        <begin position="111"/>
        <end position="209"/>
    </location>
</feature>
<dbReference type="RefSeq" id="WP_160909026.1">
    <property type="nucleotide sequence ID" value="NZ_WVHS01000018.1"/>
</dbReference>
<sequence length="232" mass="23227">TNTTITDPVPANTTYVAGSGGTLSGSNVQFTIPSTAVGAVSAVTFQVKVNNDLTGVTSISNQATVVNGTTTTPTGPEDPQNPVTPGSPQNPNNPTVIPTAPASTFQAWKTVSTTSADGKAHAGDVLTYTIRVRNTGSATLTNTTITDPVPANTTYVAGSGGTLSGSNVQFTIPSTAVGAVSAVTFQVKVNNDLTGVTSISNQATVVNGTTTTPTGPEDPQNPVTPGSPQNPN</sequence>
<proteinExistence type="predicted"/>
<evidence type="ECO:0000259" key="2">
    <source>
        <dbReference type="Pfam" id="PF01345"/>
    </source>
</evidence>
<feature type="region of interest" description="Disordered" evidence="1">
    <location>
        <begin position="204"/>
        <end position="232"/>
    </location>
</feature>
<comment type="caution">
    <text evidence="3">The sequence shown here is derived from an EMBL/GenBank/DDBJ whole genome shotgun (WGS) entry which is preliminary data.</text>
</comment>
<dbReference type="NCBIfam" id="TIGR01451">
    <property type="entry name" value="B_ant_repeat"/>
    <property type="match status" value="1"/>
</dbReference>
<feature type="compositionally biased region" description="Low complexity" evidence="1">
    <location>
        <begin position="204"/>
        <end position="215"/>
    </location>
</feature>
<dbReference type="AlphaFoldDB" id="A0A7K1Y418"/>
<evidence type="ECO:0000313" key="3">
    <source>
        <dbReference type="EMBL" id="MXV18015.1"/>
    </source>
</evidence>
<name>A0A7K1Y418_9SPHI</name>
<feature type="region of interest" description="Disordered" evidence="1">
    <location>
        <begin position="64"/>
        <end position="94"/>
    </location>
</feature>
<evidence type="ECO:0000256" key="1">
    <source>
        <dbReference type="SAM" id="MobiDB-lite"/>
    </source>
</evidence>
<feature type="non-terminal residue" evidence="3">
    <location>
        <position position="232"/>
    </location>
</feature>